<keyword evidence="1" id="KW-1185">Reference proteome</keyword>
<protein>
    <submittedName>
        <fullName evidence="2">Uncharacterized protein</fullName>
    </submittedName>
</protein>
<dbReference type="WBParaSite" id="nRc.2.0.1.t27184-RA">
    <property type="protein sequence ID" value="nRc.2.0.1.t27184-RA"/>
    <property type="gene ID" value="nRc.2.0.1.g27184"/>
</dbReference>
<organism evidence="1 2">
    <name type="scientific">Romanomermis culicivorax</name>
    <name type="common">Nematode worm</name>
    <dbReference type="NCBI Taxonomy" id="13658"/>
    <lineage>
        <taxon>Eukaryota</taxon>
        <taxon>Metazoa</taxon>
        <taxon>Ecdysozoa</taxon>
        <taxon>Nematoda</taxon>
        <taxon>Enoplea</taxon>
        <taxon>Dorylaimia</taxon>
        <taxon>Mermithida</taxon>
        <taxon>Mermithoidea</taxon>
        <taxon>Mermithidae</taxon>
        <taxon>Romanomermis</taxon>
    </lineage>
</organism>
<evidence type="ECO:0000313" key="2">
    <source>
        <dbReference type="WBParaSite" id="nRc.2.0.1.t27184-RA"/>
    </source>
</evidence>
<name>A0A915JLV2_ROMCU</name>
<evidence type="ECO:0000313" key="1">
    <source>
        <dbReference type="Proteomes" id="UP000887565"/>
    </source>
</evidence>
<dbReference type="AlphaFoldDB" id="A0A915JLV2"/>
<dbReference type="Proteomes" id="UP000887565">
    <property type="component" value="Unplaced"/>
</dbReference>
<accession>A0A915JLV2</accession>
<sequence length="243" mass="27916">MDGKPTFTAKNLQFNGEKVKKNPHSTVKDYYSTPFVSQRVPCHQKTTFRTIPVFLEPAKIKKVPSENHREREKERESGKNFYRDFYSPLFVYPTPDLPDIQFFRDIFDNLYCEKRKREKKPTNHVAKIITLFIKKLTNNLLSLICHINVAQNLLYHLKKTRTTLCTYELSDQSDSEVLFYTLSVAFGVEIAAVVGPRPQFLILLVVDKIGESICVDGECGVSPTFVVVVEESKLAFDENDVAL</sequence>
<proteinExistence type="predicted"/>
<reference evidence="2" key="1">
    <citation type="submission" date="2022-11" db="UniProtKB">
        <authorList>
            <consortium name="WormBaseParasite"/>
        </authorList>
    </citation>
    <scope>IDENTIFICATION</scope>
</reference>